<keyword evidence="9" id="KW-1185">Reference proteome</keyword>
<keyword evidence="2" id="KW-0479">Metal-binding</keyword>
<dbReference type="PANTHER" id="PTHR46481">
    <property type="entry name" value="ZINC FINGER BED DOMAIN-CONTAINING PROTEIN 4"/>
    <property type="match status" value="1"/>
</dbReference>
<dbReference type="Pfam" id="PF05699">
    <property type="entry name" value="Dimer_Tnp_hAT"/>
    <property type="match status" value="1"/>
</dbReference>
<evidence type="ECO:0000256" key="6">
    <source>
        <dbReference type="SAM" id="Phobius"/>
    </source>
</evidence>
<evidence type="ECO:0000256" key="4">
    <source>
        <dbReference type="ARBA" id="ARBA00022833"/>
    </source>
</evidence>
<evidence type="ECO:0000313" key="9">
    <source>
        <dbReference type="Proteomes" id="UP000815677"/>
    </source>
</evidence>
<feature type="non-terminal residue" evidence="8">
    <location>
        <position position="1"/>
    </location>
</feature>
<reference evidence="8" key="1">
    <citation type="submission" date="2014-09" db="EMBL/GenBank/DDBJ databases">
        <title>Genome sequence of the luminous mushroom Mycena chlorophos for searching fungal bioluminescence genes.</title>
        <authorList>
            <person name="Tanaka Y."/>
            <person name="Kasuga D."/>
            <person name="Oba Y."/>
            <person name="Hase S."/>
            <person name="Sato K."/>
            <person name="Oba Y."/>
            <person name="Sakakibara Y."/>
        </authorList>
    </citation>
    <scope>NUCLEOTIDE SEQUENCE</scope>
</reference>
<evidence type="ECO:0000256" key="1">
    <source>
        <dbReference type="ARBA" id="ARBA00004123"/>
    </source>
</evidence>
<protein>
    <recommendedName>
        <fullName evidence="7">HAT C-terminal dimerisation domain-containing protein</fullName>
    </recommendedName>
</protein>
<organism evidence="8 9">
    <name type="scientific">Mycena chlorophos</name>
    <name type="common">Agaric fungus</name>
    <name type="synonym">Agaricus chlorophos</name>
    <dbReference type="NCBI Taxonomy" id="658473"/>
    <lineage>
        <taxon>Eukaryota</taxon>
        <taxon>Fungi</taxon>
        <taxon>Dikarya</taxon>
        <taxon>Basidiomycota</taxon>
        <taxon>Agaricomycotina</taxon>
        <taxon>Agaricomycetes</taxon>
        <taxon>Agaricomycetidae</taxon>
        <taxon>Agaricales</taxon>
        <taxon>Marasmiineae</taxon>
        <taxon>Mycenaceae</taxon>
        <taxon>Mycena</taxon>
    </lineage>
</organism>
<keyword evidence="6" id="KW-1133">Transmembrane helix</keyword>
<dbReference type="InterPro" id="IPR012337">
    <property type="entry name" value="RNaseH-like_sf"/>
</dbReference>
<dbReference type="SUPFAM" id="SSF53098">
    <property type="entry name" value="Ribonuclease H-like"/>
    <property type="match status" value="1"/>
</dbReference>
<feature type="transmembrane region" description="Helical" evidence="6">
    <location>
        <begin position="180"/>
        <end position="200"/>
    </location>
</feature>
<keyword evidence="4" id="KW-0862">Zinc</keyword>
<evidence type="ECO:0000256" key="2">
    <source>
        <dbReference type="ARBA" id="ARBA00022723"/>
    </source>
</evidence>
<name>A0ABQ0LWB0_MYCCL</name>
<dbReference type="InterPro" id="IPR008906">
    <property type="entry name" value="HATC_C_dom"/>
</dbReference>
<evidence type="ECO:0000259" key="7">
    <source>
        <dbReference type="Pfam" id="PF05699"/>
    </source>
</evidence>
<sequence length="706" mass="78530">KGVQQTLHNSVSTYTPVGHRALIAMRCATSNRPANTVNDKYYQREVEMLRPGTVIPSAETVGRDLKVLYLRGSELVNLDSSIHGVCDGWTAPLHSSNLGLVLVWQDDGEIYRAVLEFIQLYDRHTGRYMAEKIAECLKRFGIDTKFVSMCMDSASNNDTLATHLSSLVPSFRGMKARTRCFAHILNLIVKAIIAFFFRAARRRTGDARIDAAMEVDGADDEENLAPEDELAGMDERDDADADNAALDDIDADKAAHDDAAVKTIRAQAIFEARTMYGLEMTYTEEQTALGLFPKAAGLARRVNDNSKIKNEFEKLAKTDNERKRAAATADPKAGIVVREQKNTLDTRVPTRWNSDFQCLDTHCYFENAVTQLTAVREYKLSKYMYDTGQWALANELVSFLAVSSLAAEATNCNALIFTEIFDELTKLFSKPTLPLIYEVIPLMESLEHDLQNVRDNPQADSDDQDAQAVDAGIIPTVIRVSAHAGLIVLGKYYAYTDDCPYYTNSMIMCPWMKHKYFEDSSDWDETPTANVKRLVIADWHKDNPDLEAGNGLSSIVGSSAPSKASKYKRHTHTHLTGPLARSEDTIEAYLDSPQVSMTDIESAGGVLKYWVAAKEKRPRLARFALKYLSAPATSVDAERAFSNGRLQVNHLQHAMSSQTFKARVALNSWDRAPFFPDGTAAKLLAEDVGDKKKKASAKKSKKRAAE</sequence>
<evidence type="ECO:0000256" key="5">
    <source>
        <dbReference type="ARBA" id="ARBA00023242"/>
    </source>
</evidence>
<dbReference type="Proteomes" id="UP000815677">
    <property type="component" value="Unassembled WGS sequence"/>
</dbReference>
<comment type="subcellular location">
    <subcellularLocation>
        <location evidence="1">Nucleus</location>
    </subcellularLocation>
</comment>
<proteinExistence type="predicted"/>
<dbReference type="EMBL" id="DF848555">
    <property type="protein sequence ID" value="GAT54236.1"/>
    <property type="molecule type" value="Genomic_DNA"/>
</dbReference>
<keyword evidence="6" id="KW-0472">Membrane</keyword>
<accession>A0ABQ0LWB0</accession>
<evidence type="ECO:0000256" key="3">
    <source>
        <dbReference type="ARBA" id="ARBA00022771"/>
    </source>
</evidence>
<keyword evidence="5" id="KW-0539">Nucleus</keyword>
<keyword evidence="3" id="KW-0863">Zinc-finger</keyword>
<dbReference type="InterPro" id="IPR052035">
    <property type="entry name" value="ZnF_BED_domain_contain"/>
</dbReference>
<keyword evidence="6" id="KW-0812">Transmembrane</keyword>
<feature type="domain" description="HAT C-terminal dimerisation" evidence="7">
    <location>
        <begin position="587"/>
        <end position="669"/>
    </location>
</feature>
<evidence type="ECO:0000313" key="8">
    <source>
        <dbReference type="EMBL" id="GAT54236.1"/>
    </source>
</evidence>
<dbReference type="PANTHER" id="PTHR46481:SF10">
    <property type="entry name" value="ZINC FINGER BED DOMAIN-CONTAINING PROTEIN 39"/>
    <property type="match status" value="1"/>
</dbReference>
<gene>
    <name evidence="8" type="ORF">MCHLO_11107</name>
</gene>